<reference evidence="2" key="1">
    <citation type="submission" date="2016-10" db="EMBL/GenBank/DDBJ databases">
        <authorList>
            <person name="Varghese N."/>
            <person name="Submissions S."/>
        </authorList>
    </citation>
    <scope>NUCLEOTIDE SEQUENCE [LARGE SCALE GENOMIC DNA]</scope>
    <source>
        <strain evidence="2">ATCC 700689</strain>
    </source>
</reference>
<evidence type="ECO:0008006" key="3">
    <source>
        <dbReference type="Google" id="ProtNLM"/>
    </source>
</evidence>
<keyword evidence="2" id="KW-1185">Reference proteome</keyword>
<dbReference type="STRING" id="89065.SAMN05216605_12054"/>
<accession>A0A1G8Q9F8</accession>
<evidence type="ECO:0000313" key="2">
    <source>
        <dbReference type="Proteomes" id="UP000182894"/>
    </source>
</evidence>
<organism evidence="1 2">
    <name type="scientific">Pseudomonas abietaniphila</name>
    <dbReference type="NCBI Taxonomy" id="89065"/>
    <lineage>
        <taxon>Bacteria</taxon>
        <taxon>Pseudomonadati</taxon>
        <taxon>Pseudomonadota</taxon>
        <taxon>Gammaproteobacteria</taxon>
        <taxon>Pseudomonadales</taxon>
        <taxon>Pseudomonadaceae</taxon>
        <taxon>Pseudomonas</taxon>
    </lineage>
</organism>
<protein>
    <recommendedName>
        <fullName evidence="3">DUF3077 domain-containing protein</fullName>
    </recommendedName>
</protein>
<dbReference type="OrthoDB" id="6895794at2"/>
<proteinExistence type="predicted"/>
<evidence type="ECO:0000313" key="1">
    <source>
        <dbReference type="EMBL" id="SDJ01196.1"/>
    </source>
</evidence>
<dbReference type="RefSeq" id="WP_074758000.1">
    <property type="nucleotide sequence ID" value="NZ_FNCO01000020.1"/>
</dbReference>
<dbReference type="AlphaFoldDB" id="A0A1G8Q9F8"/>
<dbReference type="Pfam" id="PF19619">
    <property type="entry name" value="DUF6124"/>
    <property type="match status" value="1"/>
</dbReference>
<name>A0A1G8Q9F8_9PSED</name>
<dbReference type="Proteomes" id="UP000182894">
    <property type="component" value="Unassembled WGS sequence"/>
</dbReference>
<sequence>MIRSTPHPPEIPLTKATPFSVNLGNLSLFRVQPEVRVDDALALASEYLSCAAATAYEAADNSSAEFRPLARAVVHQIEAAKALVEASIAGLSNGADVTP</sequence>
<gene>
    <name evidence="1" type="ORF">SAMN05216605_12054</name>
</gene>
<dbReference type="EMBL" id="FNCO01000020">
    <property type="protein sequence ID" value="SDJ01196.1"/>
    <property type="molecule type" value="Genomic_DNA"/>
</dbReference>